<dbReference type="AlphaFoldDB" id="A0A1T5BTM5"/>
<feature type="domain" description="DUF3786" evidence="1">
    <location>
        <begin position="25"/>
        <end position="195"/>
    </location>
</feature>
<dbReference type="Pfam" id="PF12654">
    <property type="entry name" value="DUF3786"/>
    <property type="match status" value="1"/>
</dbReference>
<evidence type="ECO:0000313" key="3">
    <source>
        <dbReference type="Proteomes" id="UP000243406"/>
    </source>
</evidence>
<accession>A0A1T5BTM5</accession>
<dbReference type="Proteomes" id="UP000243406">
    <property type="component" value="Unassembled WGS sequence"/>
</dbReference>
<dbReference type="RefSeq" id="WP_079589667.1">
    <property type="nucleotide sequence ID" value="NZ_FUYN01000003.1"/>
</dbReference>
<name>A0A1T5BTM5_9FIRM</name>
<dbReference type="EMBL" id="FUYN01000003">
    <property type="protein sequence ID" value="SKB50313.1"/>
    <property type="molecule type" value="Genomic_DNA"/>
</dbReference>
<keyword evidence="3" id="KW-1185">Reference proteome</keyword>
<sequence length="217" mass="25166">MSHTDDRQGRVPFEYIRDKFSKANPEIMAKNTFSKLINSTIHMNFMGRPYAVQHPSGKIFDENNKEVEFYTVRILFLRFLVNGQGIKPTGKHVTYKDIPGGLVYYPNFSKRTIERLAKTYGSDLEKFESDMQSIGAVKVLQGDKAYKFPFMNETYMTFIIWEKDEEFPPAANILFDQNIQFYFDAEDLAVVPDVAIDIIKNKGIMPDWIGLYKKKSI</sequence>
<proteinExistence type="predicted"/>
<evidence type="ECO:0000313" key="2">
    <source>
        <dbReference type="EMBL" id="SKB50313.1"/>
    </source>
</evidence>
<organism evidence="2 3">
    <name type="scientific">Acetoanaerobium noterae</name>
    <dbReference type="NCBI Taxonomy" id="745369"/>
    <lineage>
        <taxon>Bacteria</taxon>
        <taxon>Bacillati</taxon>
        <taxon>Bacillota</taxon>
        <taxon>Clostridia</taxon>
        <taxon>Peptostreptococcales</taxon>
        <taxon>Filifactoraceae</taxon>
        <taxon>Acetoanaerobium</taxon>
    </lineage>
</organism>
<reference evidence="3" key="1">
    <citation type="submission" date="2017-02" db="EMBL/GenBank/DDBJ databases">
        <authorList>
            <person name="Varghese N."/>
            <person name="Submissions S."/>
        </authorList>
    </citation>
    <scope>NUCLEOTIDE SEQUENCE [LARGE SCALE GENOMIC DNA]</scope>
    <source>
        <strain evidence="3">ATCC 35199</strain>
    </source>
</reference>
<protein>
    <recommendedName>
        <fullName evidence="1">DUF3786 domain-containing protein</fullName>
    </recommendedName>
</protein>
<dbReference type="OrthoDB" id="159408at2"/>
<dbReference type="InterPro" id="IPR024264">
    <property type="entry name" value="DUF3786"/>
</dbReference>
<gene>
    <name evidence="2" type="ORF">SAMN02745120_1847</name>
</gene>
<evidence type="ECO:0000259" key="1">
    <source>
        <dbReference type="Pfam" id="PF12654"/>
    </source>
</evidence>